<protein>
    <submittedName>
        <fullName evidence="2">Alanine racemase</fullName>
    </submittedName>
</protein>
<dbReference type="PANTHER" id="PTHR28004">
    <property type="entry name" value="ZGC:162816-RELATED"/>
    <property type="match status" value="1"/>
</dbReference>
<dbReference type="PATRIC" id="fig|84292.3.peg.2602"/>
<dbReference type="Proteomes" id="UP000037737">
    <property type="component" value="Unassembled WGS sequence"/>
</dbReference>
<name>A0A0N0RR95_9MICO</name>
<organism evidence="2 3">
    <name type="scientific">Microbacterium aurantiacum</name>
    <dbReference type="NCBI Taxonomy" id="162393"/>
    <lineage>
        <taxon>Bacteria</taxon>
        <taxon>Bacillati</taxon>
        <taxon>Actinomycetota</taxon>
        <taxon>Actinomycetes</taxon>
        <taxon>Micrococcales</taxon>
        <taxon>Microbacteriaceae</taxon>
        <taxon>Microbacterium</taxon>
    </lineage>
</organism>
<dbReference type="Gene3D" id="3.20.20.10">
    <property type="entry name" value="Alanine racemase"/>
    <property type="match status" value="1"/>
</dbReference>
<sequence>MRLDLDAAASADPVWEDAPRFWADLTRAVDALPAPVAAVHLGALRHNALDLVVRAAGVPVRVATKSVRSRDILDAVLALPGYRGLLAYSLAEALWLAESHDDIVLGYPTADRTALARLAGDPDAAAKITLMIDDEAQLDLIDAVVPPTARPEIRLAIDVDASWRAPALGHVGVRRSPVHEPAEAGRLARAVVARPGFRLVGVMMYEAQVAGVADAGSAAIRWMQRRSVAELRERRAAVVAAVAATAPLEFVNAGGTGSLETSAADTAVTEVTAGSGLLAGHLFDGYRRFRPAPASAFAVDVVRMPTPGVVTASGGGWVASGPAGASRLPTPVWPRGLHLLPREGAGEVQTPVAGRGTASLRVGSRVWFRHAKSGELCEHAERLQVVSEGRVVGEVPTYRGEGRSFA</sequence>
<evidence type="ECO:0000313" key="2">
    <source>
        <dbReference type="EMBL" id="KOS10003.1"/>
    </source>
</evidence>
<dbReference type="InterPro" id="IPR051466">
    <property type="entry name" value="D-amino_acid_metab_enzyme"/>
</dbReference>
<reference evidence="2" key="1">
    <citation type="submission" date="2015-04" db="EMBL/GenBank/DDBJ databases">
        <title>Complete genome sequence of Microbacterium chocolatum SIT 101, a bacterium enantioselectively hydrolyzing mesomeric diesters.</title>
        <authorList>
            <person name="Li X."/>
            <person name="Xu Y."/>
        </authorList>
    </citation>
    <scope>NUCLEOTIDE SEQUENCE [LARGE SCALE GENOMIC DNA]</scope>
    <source>
        <strain evidence="2">SIT 101</strain>
    </source>
</reference>
<dbReference type="SUPFAM" id="SSF51419">
    <property type="entry name" value="PLP-binding barrel"/>
    <property type="match status" value="1"/>
</dbReference>
<dbReference type="EMBL" id="LAVO01000014">
    <property type="protein sequence ID" value="KOS10003.1"/>
    <property type="molecule type" value="Genomic_DNA"/>
</dbReference>
<keyword evidence="3" id="KW-1185">Reference proteome</keyword>
<dbReference type="AlphaFoldDB" id="A0A0N0RR95"/>
<proteinExistence type="predicted"/>
<dbReference type="Pfam" id="PF01168">
    <property type="entry name" value="Ala_racemase_N"/>
    <property type="match status" value="1"/>
</dbReference>
<evidence type="ECO:0000313" key="3">
    <source>
        <dbReference type="Proteomes" id="UP000037737"/>
    </source>
</evidence>
<dbReference type="PANTHER" id="PTHR28004:SF2">
    <property type="entry name" value="D-SERINE DEHYDRATASE"/>
    <property type="match status" value="1"/>
</dbReference>
<gene>
    <name evidence="2" type="ORF">XI38_12810</name>
</gene>
<comment type="caution">
    <text evidence="2">The sequence shown here is derived from an EMBL/GenBank/DDBJ whole genome shotgun (WGS) entry which is preliminary data.</text>
</comment>
<dbReference type="InterPro" id="IPR029066">
    <property type="entry name" value="PLP-binding_barrel"/>
</dbReference>
<dbReference type="InterPro" id="IPR001608">
    <property type="entry name" value="Ala_racemase_N"/>
</dbReference>
<accession>A0A0N0RR95</accession>
<dbReference type="KEGG" id="mcw:A8L33_12520"/>
<dbReference type="OrthoDB" id="2445260at2"/>
<dbReference type="GO" id="GO:0036088">
    <property type="term" value="P:D-serine catabolic process"/>
    <property type="evidence" value="ECO:0007669"/>
    <property type="project" value="TreeGrafter"/>
</dbReference>
<evidence type="ECO:0000259" key="1">
    <source>
        <dbReference type="Pfam" id="PF01168"/>
    </source>
</evidence>
<dbReference type="GO" id="GO:0008721">
    <property type="term" value="F:D-serine ammonia-lyase activity"/>
    <property type="evidence" value="ECO:0007669"/>
    <property type="project" value="TreeGrafter"/>
</dbReference>
<feature type="domain" description="Alanine racemase N-terminal" evidence="1">
    <location>
        <begin position="39"/>
        <end position="275"/>
    </location>
</feature>